<accession>A0A8H5BIR4</accession>
<evidence type="ECO:0000313" key="2">
    <source>
        <dbReference type="Proteomes" id="UP000567179"/>
    </source>
</evidence>
<dbReference type="AlphaFoldDB" id="A0A8H5BIR4"/>
<dbReference type="Proteomes" id="UP000567179">
    <property type="component" value="Unassembled WGS sequence"/>
</dbReference>
<dbReference type="EMBL" id="JAACJJ010000016">
    <property type="protein sequence ID" value="KAF5324154.1"/>
    <property type="molecule type" value="Genomic_DNA"/>
</dbReference>
<comment type="caution">
    <text evidence="1">The sequence shown here is derived from an EMBL/GenBank/DDBJ whole genome shotgun (WGS) entry which is preliminary data.</text>
</comment>
<keyword evidence="2" id="KW-1185">Reference proteome</keyword>
<protein>
    <submittedName>
        <fullName evidence="1">Uncharacterized protein</fullName>
    </submittedName>
</protein>
<sequence>MPAYSPAREPRAPCCAHARSYRSIYLHTRRAHAHIAAHGLPSSGQCLSDDHTHRETPGHRHRLYINLGVSDNTLWPTSTSSSSAMTLTSTPTFTTAIVGSFRSAPL</sequence>
<evidence type="ECO:0000313" key="1">
    <source>
        <dbReference type="EMBL" id="KAF5324154.1"/>
    </source>
</evidence>
<reference evidence="1 2" key="1">
    <citation type="journal article" date="2020" name="ISME J.">
        <title>Uncovering the hidden diversity of litter-decomposition mechanisms in mushroom-forming fungi.</title>
        <authorList>
            <person name="Floudas D."/>
            <person name="Bentzer J."/>
            <person name="Ahren D."/>
            <person name="Johansson T."/>
            <person name="Persson P."/>
            <person name="Tunlid A."/>
        </authorList>
    </citation>
    <scope>NUCLEOTIDE SEQUENCE [LARGE SCALE GENOMIC DNA]</scope>
    <source>
        <strain evidence="1 2">CBS 101986</strain>
    </source>
</reference>
<gene>
    <name evidence="1" type="ORF">D9619_011300</name>
</gene>
<name>A0A8H5BIR4_9AGAR</name>
<proteinExistence type="predicted"/>
<organism evidence="1 2">
    <name type="scientific">Psilocybe cf. subviscida</name>
    <dbReference type="NCBI Taxonomy" id="2480587"/>
    <lineage>
        <taxon>Eukaryota</taxon>
        <taxon>Fungi</taxon>
        <taxon>Dikarya</taxon>
        <taxon>Basidiomycota</taxon>
        <taxon>Agaricomycotina</taxon>
        <taxon>Agaricomycetes</taxon>
        <taxon>Agaricomycetidae</taxon>
        <taxon>Agaricales</taxon>
        <taxon>Agaricineae</taxon>
        <taxon>Strophariaceae</taxon>
        <taxon>Psilocybe</taxon>
    </lineage>
</organism>